<accession>A0A2W7IMI4</accession>
<dbReference type="InterPro" id="IPR005182">
    <property type="entry name" value="YdbS-like_PH"/>
</dbReference>
<evidence type="ECO:0000259" key="2">
    <source>
        <dbReference type="Pfam" id="PF03703"/>
    </source>
</evidence>
<dbReference type="EMBL" id="QKYV01000004">
    <property type="protein sequence ID" value="PZW40567.1"/>
    <property type="molecule type" value="Genomic_DNA"/>
</dbReference>
<feature type="domain" description="YdbS-like PH" evidence="2">
    <location>
        <begin position="420"/>
        <end position="492"/>
    </location>
</feature>
<feature type="transmembrane region" description="Helical" evidence="1">
    <location>
        <begin position="243"/>
        <end position="268"/>
    </location>
</feature>
<feature type="transmembrane region" description="Helical" evidence="1">
    <location>
        <begin position="375"/>
        <end position="392"/>
    </location>
</feature>
<protein>
    <submittedName>
        <fullName evidence="3">Putative membrane protein</fullName>
    </submittedName>
</protein>
<proteinExistence type="predicted"/>
<comment type="caution">
    <text evidence="3">The sequence shown here is derived from an EMBL/GenBank/DDBJ whole genome shotgun (WGS) entry which is preliminary data.</text>
</comment>
<dbReference type="PIRSF" id="PIRSF026631">
    <property type="entry name" value="UCP026631"/>
    <property type="match status" value="1"/>
</dbReference>
<dbReference type="AlphaFoldDB" id="A0A2W7IMI4"/>
<organism evidence="3 4">
    <name type="scientific">Mesonia algae</name>
    <dbReference type="NCBI Taxonomy" id="213248"/>
    <lineage>
        <taxon>Bacteria</taxon>
        <taxon>Pseudomonadati</taxon>
        <taxon>Bacteroidota</taxon>
        <taxon>Flavobacteriia</taxon>
        <taxon>Flavobacteriales</taxon>
        <taxon>Flavobacteriaceae</taxon>
        <taxon>Mesonia</taxon>
    </lineage>
</organism>
<sequence length="507" mass="59077">MSKAFSQPERQSSIGIILIFLSALYKSLRGLWAIAVYALLGKTSQFNYTYIVLGLTVFALLILVFSILSYRNFLFYINYEDDEFVLNKGVFSSENITISFDKIQQVYFKRSIIQRMIGVYSVVIESAGSSEKEIEIKALSEEKAVLLQKKLHSFISEEHEQEKPELSTDTTSEERISPTYWEHRLTFNDLLKLGITSNYFRGFGLILIFFSSLYNQFSDLFKENEYADEAANYLNTFQSVGEIVMVLLFMFVAVFLVGIVVSIIEIFIKYFELKLTQSKDSLELEMGLKTNTKVSLHPHRVQILRLITNPIQRKLNLYQLQLSLTSSTETHKKNRINIPGLSWDKAKKASRFLHQHERKEGVTYKPHQLWLYRRLFWGIVPLLIAAVVLSFIFDDLHIPVLSIFILIYVVLFFIYQRKVYQKMQLEISEEFLVKSTGLWSKVQVVIETFKLQSISVSQPVWLRRRKLVNITFHTASGDVRFPLVSEEFVKQVNYLLYKIETSTNAWM</sequence>
<dbReference type="Proteomes" id="UP000249542">
    <property type="component" value="Unassembled WGS sequence"/>
</dbReference>
<dbReference type="RefSeq" id="WP_111540942.1">
    <property type="nucleotide sequence ID" value="NZ_QKYV01000004.1"/>
</dbReference>
<dbReference type="Pfam" id="PF03703">
    <property type="entry name" value="bPH_2"/>
    <property type="match status" value="2"/>
</dbReference>
<feature type="domain" description="YdbS-like PH" evidence="2">
    <location>
        <begin position="70"/>
        <end position="147"/>
    </location>
</feature>
<evidence type="ECO:0000313" key="3">
    <source>
        <dbReference type="EMBL" id="PZW40567.1"/>
    </source>
</evidence>
<evidence type="ECO:0000313" key="4">
    <source>
        <dbReference type="Proteomes" id="UP000249542"/>
    </source>
</evidence>
<feature type="transmembrane region" description="Helical" evidence="1">
    <location>
        <begin position="12"/>
        <end position="40"/>
    </location>
</feature>
<name>A0A2W7IMI4_9FLAO</name>
<feature type="transmembrane region" description="Helical" evidence="1">
    <location>
        <begin position="398"/>
        <end position="415"/>
    </location>
</feature>
<dbReference type="PANTHER" id="PTHR34473:SF2">
    <property type="entry name" value="UPF0699 TRANSMEMBRANE PROTEIN YDBT"/>
    <property type="match status" value="1"/>
</dbReference>
<feature type="transmembrane region" description="Helical" evidence="1">
    <location>
        <begin position="199"/>
        <end position="217"/>
    </location>
</feature>
<keyword evidence="1" id="KW-0472">Membrane</keyword>
<reference evidence="3 4" key="1">
    <citation type="submission" date="2018-06" db="EMBL/GenBank/DDBJ databases">
        <title>Genomic Encyclopedia of Archaeal and Bacterial Type Strains, Phase II (KMG-II): from individual species to whole genera.</title>
        <authorList>
            <person name="Goeker M."/>
        </authorList>
    </citation>
    <scope>NUCLEOTIDE SEQUENCE [LARGE SCALE GENOMIC DNA]</scope>
    <source>
        <strain evidence="3 4">DSM 15361</strain>
    </source>
</reference>
<evidence type="ECO:0000256" key="1">
    <source>
        <dbReference type="SAM" id="Phobius"/>
    </source>
</evidence>
<dbReference type="PANTHER" id="PTHR34473">
    <property type="entry name" value="UPF0699 TRANSMEMBRANE PROTEIN YDBS"/>
    <property type="match status" value="1"/>
</dbReference>
<gene>
    <name evidence="3" type="ORF">LX95_01631</name>
</gene>
<dbReference type="InterPro" id="IPR014529">
    <property type="entry name" value="UCP026631"/>
</dbReference>
<keyword evidence="4" id="KW-1185">Reference proteome</keyword>
<feature type="transmembrane region" description="Helical" evidence="1">
    <location>
        <begin position="46"/>
        <end position="68"/>
    </location>
</feature>
<keyword evidence="1" id="KW-1133">Transmembrane helix</keyword>
<keyword evidence="1" id="KW-0812">Transmembrane</keyword>